<proteinExistence type="predicted"/>
<evidence type="ECO:0000313" key="3">
    <source>
        <dbReference type="Proteomes" id="UP000001915"/>
    </source>
</evidence>
<dbReference type="KEGG" id="brm:Bmur_2359"/>
<keyword evidence="1" id="KW-0812">Transmembrane</keyword>
<dbReference type="InterPro" id="IPR011990">
    <property type="entry name" value="TPR-like_helical_dom_sf"/>
</dbReference>
<evidence type="ECO:0000256" key="1">
    <source>
        <dbReference type="SAM" id="Phobius"/>
    </source>
</evidence>
<evidence type="ECO:0008006" key="4">
    <source>
        <dbReference type="Google" id="ProtNLM"/>
    </source>
</evidence>
<dbReference type="Gene3D" id="1.25.40.10">
    <property type="entry name" value="Tetratricopeptide repeat domain"/>
    <property type="match status" value="1"/>
</dbReference>
<protein>
    <recommendedName>
        <fullName evidence="4">Tetratricopeptide repeat protein</fullName>
    </recommendedName>
</protein>
<name>D5U5F4_BRAM5</name>
<dbReference type="SUPFAM" id="SSF48452">
    <property type="entry name" value="TPR-like"/>
    <property type="match status" value="1"/>
</dbReference>
<evidence type="ECO:0000313" key="2">
    <source>
        <dbReference type="EMBL" id="ADG72431.1"/>
    </source>
</evidence>
<dbReference type="RefSeq" id="WP_013114769.1">
    <property type="nucleotide sequence ID" value="NC_014150.1"/>
</dbReference>
<dbReference type="Proteomes" id="UP000001915">
    <property type="component" value="Chromosome"/>
</dbReference>
<dbReference type="AlphaFoldDB" id="D5U5F4"/>
<keyword evidence="1" id="KW-1133">Transmembrane helix</keyword>
<keyword evidence="1" id="KW-0472">Membrane</keyword>
<reference evidence="2 3" key="1">
    <citation type="journal article" date="2010" name="Stand. Genomic Sci.">
        <title>Complete genome sequence of Brachyspira murdochii type strain (56-150).</title>
        <authorList>
            <person name="Pati A."/>
            <person name="Sikorski J."/>
            <person name="Gronow S."/>
            <person name="Munk C."/>
            <person name="Lapidus A."/>
            <person name="Copeland A."/>
            <person name="Glavina Del Tio T."/>
            <person name="Nolan M."/>
            <person name="Lucas S."/>
            <person name="Chen F."/>
            <person name="Tice H."/>
            <person name="Cheng J.F."/>
            <person name="Han C."/>
            <person name="Detter J.C."/>
            <person name="Bruce D."/>
            <person name="Tapia R."/>
            <person name="Goodwin L."/>
            <person name="Pitluck S."/>
            <person name="Liolios K."/>
            <person name="Ivanova N."/>
            <person name="Mavromatis K."/>
            <person name="Mikhailova N."/>
            <person name="Chen A."/>
            <person name="Palaniappan K."/>
            <person name="Land M."/>
            <person name="Hauser L."/>
            <person name="Chang Y.J."/>
            <person name="Jeffries C.D."/>
            <person name="Spring S."/>
            <person name="Rohde M."/>
            <person name="Goker M."/>
            <person name="Bristow J."/>
            <person name="Eisen J.A."/>
            <person name="Markowitz V."/>
            <person name="Hugenholtz P."/>
            <person name="Kyrpides N.C."/>
            <person name="Klenk H.P."/>
        </authorList>
    </citation>
    <scope>NUCLEOTIDE SEQUENCE [LARGE SCALE GENOMIC DNA]</scope>
    <source>
        <strain evidence="3">ATCC 51284 / DSM 12563 / 56-150</strain>
    </source>
</reference>
<dbReference type="OrthoDB" id="307395at2"/>
<organism evidence="2 3">
    <name type="scientific">Brachyspira murdochii (strain ATCC 51284 / DSM 12563 / 56-150)</name>
    <name type="common">Serpulina murdochii</name>
    <dbReference type="NCBI Taxonomy" id="526224"/>
    <lineage>
        <taxon>Bacteria</taxon>
        <taxon>Pseudomonadati</taxon>
        <taxon>Spirochaetota</taxon>
        <taxon>Spirochaetia</taxon>
        <taxon>Brachyspirales</taxon>
        <taxon>Brachyspiraceae</taxon>
        <taxon>Brachyspira</taxon>
    </lineage>
</organism>
<sequence length="334" mass="38357">MKKIRTKKNGIYLIFAFVSIIFFYISINVLYTQTSSSLYNEDLINDLPNAERFAKNIKISASETNSNTLIIEWDGINDSSVIYYIYRSLSPIIGKSSLIDSSVVDYIKATNDSKHYYVLDRPILSSKYYYAVVSYADDLIFYSARDNVDTSSIVFNGFSNIKSYTNNSGFYDTNNTLNNSKYISNSYITNTVFNTNNITNTYVQTNVYSITNMYTLTNIYSLTNRYNITNIVNNNNNNNNNNASASSLISKYNGDYNRALTEFKNKNYLSAVNILEPISSRNINNDIYYKINLLLGKCYKYLGRKNNALDVLNRIKTYNAQEVNFWINQVLSDL</sequence>
<feature type="transmembrane region" description="Helical" evidence="1">
    <location>
        <begin position="12"/>
        <end position="31"/>
    </location>
</feature>
<dbReference type="EMBL" id="CP001959">
    <property type="protein sequence ID" value="ADG72431.1"/>
    <property type="molecule type" value="Genomic_DNA"/>
</dbReference>
<gene>
    <name evidence="2" type="ordered locus">Bmur_2359</name>
</gene>
<accession>D5U5F4</accession>
<dbReference type="HOGENOM" id="CLU_862413_0_0_12"/>
<dbReference type="STRING" id="526224.Bmur_2359"/>